<keyword evidence="1" id="KW-0472">Membrane</keyword>
<feature type="transmembrane region" description="Helical" evidence="1">
    <location>
        <begin position="752"/>
        <end position="776"/>
    </location>
</feature>
<feature type="transmembrane region" description="Helical" evidence="1">
    <location>
        <begin position="15"/>
        <end position="39"/>
    </location>
</feature>
<feature type="transmembrane region" description="Helical" evidence="1">
    <location>
        <begin position="412"/>
        <end position="432"/>
    </location>
</feature>
<sequence length="786" mass="89924">MLTSEFFNDLKLSPISSLLAIIVTAIGLISSFLVLLLYLTDFRIEKQHSDYKDIYRIETRFNLPNGDRIKSAQVPLPLISVLENDKNIKSVNSIIRILTHLQINDRTHSDVDIYAVSVNFFDTLNPFQQKIPYLARNEIIITPEFNRQYLHLDNPQGHVITLGDKGQFIIKEMVEFNKSSRFKTKAIIAFAPEIIDGYQDKRHDWYDTHAYVFITMQPGTVPNIKQLNSYISQYAPQLPGAPFSPEEFIQLSTRNITDIHYDNALPDEISIVISSAYLTILYASGLFVFLTTTMNFFNINNVINANKRNSFYVKKAVGASYYQLICESFIIATLQTAFMLVLVLFILAALIQLSDGVRELIFTHGSQDFSTAFSITLAATYIAILLAHFLFLLTLSRPYNTYNTQQSHTHNIYSLMFCIQLIIAGIIIYLWAGIMTQTRFMQNNNFGYETENIVTFPLSDELKSHVSANSLQDKLKKELYASNLAMSSWRPFDMSRNNVSVFHHNQQEKDKLVTVNTLNVNKHFIKTWDIKTLAGRESPILPSEHDNIFHAIVTKSFLSLMGLYSYEQVLNNLFYIKKNGVQQPVRILRIVDDFYLADHENTPPPLLIFIEKDVQRYGAIKFSNIRDLEVIIKLLQHYSVNPEQIKLVSNLHKEYFNNSILMQETISRVTLLSIILIFISTIIISTSETKRLGKTLEIMTSIGGSVYTNIIFFIQQNLIPIVISVGVSLPISFLLLHRWLDQYSLVSSISYIYATCALISFILAIIIVMTMTLFFSSNTLNIGNNK</sequence>
<organism evidence="2 3">
    <name type="scientific">Yersinia frederiksenii</name>
    <dbReference type="NCBI Taxonomy" id="29484"/>
    <lineage>
        <taxon>Bacteria</taxon>
        <taxon>Pseudomonadati</taxon>
        <taxon>Pseudomonadota</taxon>
        <taxon>Gammaproteobacteria</taxon>
        <taxon>Enterobacterales</taxon>
        <taxon>Yersiniaceae</taxon>
        <taxon>Yersinia</taxon>
    </lineage>
</organism>
<dbReference type="EMBL" id="UHJA01000001">
    <property type="protein sequence ID" value="SUP79101.1"/>
    <property type="molecule type" value="Genomic_DNA"/>
</dbReference>
<dbReference type="Proteomes" id="UP000254835">
    <property type="component" value="Unassembled WGS sequence"/>
</dbReference>
<reference evidence="2 3" key="1">
    <citation type="submission" date="2018-06" db="EMBL/GenBank/DDBJ databases">
        <authorList>
            <consortium name="Pathogen Informatics"/>
            <person name="Doyle S."/>
        </authorList>
    </citation>
    <scope>NUCLEOTIDE SEQUENCE [LARGE SCALE GENOMIC DNA]</scope>
    <source>
        <strain evidence="2 3">NCTC11470</strain>
    </source>
</reference>
<keyword evidence="1" id="KW-0812">Transmembrane</keyword>
<evidence type="ECO:0000313" key="3">
    <source>
        <dbReference type="Proteomes" id="UP000254835"/>
    </source>
</evidence>
<dbReference type="GeneID" id="57903787"/>
<dbReference type="OrthoDB" id="6464740at2"/>
<feature type="transmembrane region" description="Helical" evidence="1">
    <location>
        <begin position="669"/>
        <end position="686"/>
    </location>
</feature>
<name>A0A380Q015_YERFR</name>
<proteinExistence type="predicted"/>
<keyword evidence="1" id="KW-1133">Transmembrane helix</keyword>
<feature type="transmembrane region" description="Helical" evidence="1">
    <location>
        <begin position="269"/>
        <end position="290"/>
    </location>
</feature>
<accession>A0A380Q015</accession>
<dbReference type="AlphaFoldDB" id="A0A380Q015"/>
<evidence type="ECO:0000313" key="2">
    <source>
        <dbReference type="EMBL" id="SUP79101.1"/>
    </source>
</evidence>
<feature type="transmembrane region" description="Helical" evidence="1">
    <location>
        <begin position="721"/>
        <end position="740"/>
    </location>
</feature>
<dbReference type="NCBIfam" id="NF038008">
    <property type="entry name" value="ABC_perm_DarB"/>
    <property type="match status" value="1"/>
</dbReference>
<protein>
    <submittedName>
        <fullName evidence="2">Membrane protein</fullName>
    </submittedName>
</protein>
<feature type="transmembrane region" description="Helical" evidence="1">
    <location>
        <begin position="329"/>
        <end position="351"/>
    </location>
</feature>
<evidence type="ECO:0000256" key="1">
    <source>
        <dbReference type="SAM" id="Phobius"/>
    </source>
</evidence>
<dbReference type="RefSeq" id="WP_032913279.1">
    <property type="nucleotide sequence ID" value="NZ_CP023964.1"/>
</dbReference>
<gene>
    <name evidence="2" type="ORF">NCTC11470_04241</name>
</gene>
<feature type="transmembrane region" description="Helical" evidence="1">
    <location>
        <begin position="372"/>
        <end position="392"/>
    </location>
</feature>